<dbReference type="PANTHER" id="PTHR46601">
    <property type="entry name" value="ULP_PROTEASE DOMAIN-CONTAINING PROTEIN"/>
    <property type="match status" value="1"/>
</dbReference>
<dbReference type="Proteomes" id="UP001159427">
    <property type="component" value="Unassembled WGS sequence"/>
</dbReference>
<accession>A0ABN8SX63</accession>
<reference evidence="1 2" key="1">
    <citation type="submission" date="2022-05" db="EMBL/GenBank/DDBJ databases">
        <authorList>
            <consortium name="Genoscope - CEA"/>
            <person name="William W."/>
        </authorList>
    </citation>
    <scope>NUCLEOTIDE SEQUENCE [LARGE SCALE GENOMIC DNA]</scope>
</reference>
<dbReference type="EMBL" id="CALNXI010004593">
    <property type="protein sequence ID" value="CAH3196134.1"/>
    <property type="molecule type" value="Genomic_DNA"/>
</dbReference>
<organism evidence="1 2">
    <name type="scientific">Porites evermanni</name>
    <dbReference type="NCBI Taxonomy" id="104178"/>
    <lineage>
        <taxon>Eukaryota</taxon>
        <taxon>Metazoa</taxon>
        <taxon>Cnidaria</taxon>
        <taxon>Anthozoa</taxon>
        <taxon>Hexacorallia</taxon>
        <taxon>Scleractinia</taxon>
        <taxon>Fungiina</taxon>
        <taxon>Poritidae</taxon>
        <taxon>Porites</taxon>
    </lineage>
</organism>
<evidence type="ECO:0000313" key="1">
    <source>
        <dbReference type="EMBL" id="CAH3196134.1"/>
    </source>
</evidence>
<keyword evidence="2" id="KW-1185">Reference proteome</keyword>
<protein>
    <submittedName>
        <fullName evidence="1">Uncharacterized protein</fullName>
    </submittedName>
</protein>
<dbReference type="PANTHER" id="PTHR46601:SF1">
    <property type="entry name" value="ADF-H DOMAIN-CONTAINING PROTEIN"/>
    <property type="match status" value="1"/>
</dbReference>
<proteinExistence type="predicted"/>
<gene>
    <name evidence="1" type="ORF">PEVE_00031853</name>
</gene>
<evidence type="ECO:0000313" key="2">
    <source>
        <dbReference type="Proteomes" id="UP001159427"/>
    </source>
</evidence>
<comment type="caution">
    <text evidence="1">The sequence shown here is derived from an EMBL/GenBank/DDBJ whole genome shotgun (WGS) entry which is preliminary data.</text>
</comment>
<name>A0ABN8SX63_9CNID</name>
<sequence>MQTDAFREFLELHPEVKIRQRKFESLKPFFVKQAKERDRRSCLCRKHVEMQIVFKSCMKYRKELVKKSANIDESFVTKSVTEAAEKTLCPKPEGINYHNIKCLERECTECGVDNIEFLPEETSGEGTVSWSRYEYVSTGKFLTNGQEKKKIALVQKETPPSELFGYFKELLVEYPRHSFMARWQREQLDSLLDNLP</sequence>